<feature type="transmembrane region" description="Helical" evidence="7">
    <location>
        <begin position="15"/>
        <end position="36"/>
    </location>
</feature>
<proteinExistence type="inferred from homology"/>
<dbReference type="InterPro" id="IPR007140">
    <property type="entry name" value="DUF350"/>
</dbReference>
<dbReference type="Pfam" id="PF03994">
    <property type="entry name" value="DUF350"/>
    <property type="match status" value="1"/>
</dbReference>
<comment type="caution">
    <text evidence="8">The sequence shown here is derived from an EMBL/GenBank/DDBJ whole genome shotgun (WGS) entry which is preliminary data.</text>
</comment>
<sequence length="137" mass="14360">MPEQFALSLSGLPAFLAYFGASIGMLVVFMLVYVRLTPHREFALIQANNVAATLAFGGALLGFILPLASAMANSVSLVDFVLWGGVAFIVQVLAYFANRLVIRDLSTRISSGEIAAGAFAGIVSLGVGILNAASMIY</sequence>
<feature type="transmembrane region" description="Helical" evidence="7">
    <location>
        <begin position="48"/>
        <end position="68"/>
    </location>
</feature>
<keyword evidence="5 7" id="KW-1133">Transmembrane helix</keyword>
<comment type="subcellular location">
    <subcellularLocation>
        <location evidence="1">Cell membrane</location>
        <topology evidence="1">Multi-pass membrane protein</topology>
    </subcellularLocation>
</comment>
<evidence type="ECO:0000256" key="3">
    <source>
        <dbReference type="ARBA" id="ARBA00022475"/>
    </source>
</evidence>
<evidence type="ECO:0000256" key="2">
    <source>
        <dbReference type="ARBA" id="ARBA00005779"/>
    </source>
</evidence>
<comment type="similarity">
    <text evidence="2">Belongs to the UPF0719 family.</text>
</comment>
<dbReference type="Proteomes" id="UP001597110">
    <property type="component" value="Unassembled WGS sequence"/>
</dbReference>
<dbReference type="PANTHER" id="PTHR40043:SF1">
    <property type="entry name" value="UPF0719 INNER MEMBRANE PROTEIN YJFL"/>
    <property type="match status" value="1"/>
</dbReference>
<name>A0ABW2YCR5_9GAMM</name>
<keyword evidence="3" id="KW-1003">Cell membrane</keyword>
<keyword evidence="9" id="KW-1185">Reference proteome</keyword>
<keyword evidence="4 7" id="KW-0812">Transmembrane</keyword>
<evidence type="ECO:0000313" key="9">
    <source>
        <dbReference type="Proteomes" id="UP001597110"/>
    </source>
</evidence>
<keyword evidence="6 7" id="KW-0472">Membrane</keyword>
<evidence type="ECO:0000256" key="6">
    <source>
        <dbReference type="ARBA" id="ARBA00023136"/>
    </source>
</evidence>
<organism evidence="8 9">
    <name type="scientific">Lysobacter brunescens</name>
    <dbReference type="NCBI Taxonomy" id="262323"/>
    <lineage>
        <taxon>Bacteria</taxon>
        <taxon>Pseudomonadati</taxon>
        <taxon>Pseudomonadota</taxon>
        <taxon>Gammaproteobacteria</taxon>
        <taxon>Lysobacterales</taxon>
        <taxon>Lysobacteraceae</taxon>
        <taxon>Lysobacter</taxon>
    </lineage>
</organism>
<evidence type="ECO:0000313" key="8">
    <source>
        <dbReference type="EMBL" id="MFD0726191.1"/>
    </source>
</evidence>
<evidence type="ECO:0000256" key="7">
    <source>
        <dbReference type="SAM" id="Phobius"/>
    </source>
</evidence>
<dbReference type="PANTHER" id="PTHR40043">
    <property type="entry name" value="UPF0719 INNER MEMBRANE PROTEIN YJFL"/>
    <property type="match status" value="1"/>
</dbReference>
<feature type="transmembrane region" description="Helical" evidence="7">
    <location>
        <begin position="114"/>
        <end position="136"/>
    </location>
</feature>
<gene>
    <name evidence="8" type="ORF">ACFQ0E_11370</name>
</gene>
<evidence type="ECO:0000256" key="5">
    <source>
        <dbReference type="ARBA" id="ARBA00022989"/>
    </source>
</evidence>
<dbReference type="RefSeq" id="WP_386823747.1">
    <property type="nucleotide sequence ID" value="NZ_JBHTIF010000001.1"/>
</dbReference>
<evidence type="ECO:0000256" key="1">
    <source>
        <dbReference type="ARBA" id="ARBA00004651"/>
    </source>
</evidence>
<protein>
    <submittedName>
        <fullName evidence="8">DUF350 domain-containing protein</fullName>
    </submittedName>
</protein>
<accession>A0ABW2YCR5</accession>
<reference evidence="9" key="1">
    <citation type="journal article" date="2019" name="Int. J. Syst. Evol. Microbiol.">
        <title>The Global Catalogue of Microorganisms (GCM) 10K type strain sequencing project: providing services to taxonomists for standard genome sequencing and annotation.</title>
        <authorList>
            <consortium name="The Broad Institute Genomics Platform"/>
            <consortium name="The Broad Institute Genome Sequencing Center for Infectious Disease"/>
            <person name="Wu L."/>
            <person name="Ma J."/>
        </authorList>
    </citation>
    <scope>NUCLEOTIDE SEQUENCE [LARGE SCALE GENOMIC DNA]</scope>
    <source>
        <strain evidence="9">CCUG 55585</strain>
    </source>
</reference>
<feature type="transmembrane region" description="Helical" evidence="7">
    <location>
        <begin position="80"/>
        <end position="102"/>
    </location>
</feature>
<dbReference type="EMBL" id="JBHTIF010000001">
    <property type="protein sequence ID" value="MFD0726191.1"/>
    <property type="molecule type" value="Genomic_DNA"/>
</dbReference>
<evidence type="ECO:0000256" key="4">
    <source>
        <dbReference type="ARBA" id="ARBA00022692"/>
    </source>
</evidence>